<reference evidence="10" key="1">
    <citation type="submission" date="2022-03" db="EMBL/GenBank/DDBJ databases">
        <title>Fererhizobium litorale gen. nov., sp. nov., isolated from sandy sediments of the Sea of Japan seashore.</title>
        <authorList>
            <person name="Romanenko L."/>
            <person name="Kurilenko V."/>
            <person name="Otstavnykh N."/>
            <person name="Svetashev V."/>
            <person name="Tekutyeva L."/>
            <person name="Isaeva M."/>
            <person name="Mikhailov V."/>
        </authorList>
    </citation>
    <scope>NUCLEOTIDE SEQUENCE</scope>
    <source>
        <strain evidence="10">KMM 9576</strain>
    </source>
</reference>
<keyword evidence="6 9" id="KW-0812">Transmembrane</keyword>
<dbReference type="Proteomes" id="UP001161580">
    <property type="component" value="Unassembled WGS sequence"/>
</dbReference>
<evidence type="ECO:0000313" key="11">
    <source>
        <dbReference type="Proteomes" id="UP001161580"/>
    </source>
</evidence>
<dbReference type="EMBL" id="JALDYZ010000022">
    <property type="protein sequence ID" value="MDI7925021.1"/>
    <property type="molecule type" value="Genomic_DNA"/>
</dbReference>
<dbReference type="AlphaFoldDB" id="A0AAE3QHD0"/>
<name>A0AAE3QHD0_9HYPH</name>
<accession>A0AAE3QHD0</accession>
<evidence type="ECO:0000256" key="1">
    <source>
        <dbReference type="ARBA" id="ARBA00004141"/>
    </source>
</evidence>
<dbReference type="SUPFAM" id="SSF53448">
    <property type="entry name" value="Nucleotide-diphospho-sugar transferases"/>
    <property type="match status" value="1"/>
</dbReference>
<dbReference type="CDD" id="cd02520">
    <property type="entry name" value="Glucosylceramide_synthase"/>
    <property type="match status" value="1"/>
</dbReference>
<feature type="transmembrane region" description="Helical" evidence="9">
    <location>
        <begin position="289"/>
        <end position="316"/>
    </location>
</feature>
<dbReference type="InterPro" id="IPR029044">
    <property type="entry name" value="Nucleotide-diphossugar_trans"/>
</dbReference>
<evidence type="ECO:0000256" key="5">
    <source>
        <dbReference type="ARBA" id="ARBA00022679"/>
    </source>
</evidence>
<dbReference type="GO" id="GO:0006679">
    <property type="term" value="P:glucosylceramide biosynthetic process"/>
    <property type="evidence" value="ECO:0007669"/>
    <property type="project" value="TreeGrafter"/>
</dbReference>
<organism evidence="10 11">
    <name type="scientific">Ferirhizobium litorale</name>
    <dbReference type="NCBI Taxonomy" id="2927786"/>
    <lineage>
        <taxon>Bacteria</taxon>
        <taxon>Pseudomonadati</taxon>
        <taxon>Pseudomonadota</taxon>
        <taxon>Alphaproteobacteria</taxon>
        <taxon>Hyphomicrobiales</taxon>
        <taxon>Rhizobiaceae</taxon>
        <taxon>Ferirhizobium</taxon>
    </lineage>
</organism>
<keyword evidence="5" id="KW-0808">Transferase</keyword>
<evidence type="ECO:0000256" key="2">
    <source>
        <dbReference type="ARBA" id="ARBA00004760"/>
    </source>
</evidence>
<dbReference type="Pfam" id="PF13506">
    <property type="entry name" value="Glyco_transf_21"/>
    <property type="match status" value="1"/>
</dbReference>
<keyword evidence="8 9" id="KW-0472">Membrane</keyword>
<dbReference type="PANTHER" id="PTHR12726">
    <property type="entry name" value="CERAMIDE GLUCOSYLTRANSFERASE"/>
    <property type="match status" value="1"/>
</dbReference>
<comment type="pathway">
    <text evidence="3">Sphingolipid metabolism.</text>
</comment>
<protein>
    <submittedName>
        <fullName evidence="10">Ceramide glucosyltransferase</fullName>
    </submittedName>
</protein>
<dbReference type="InterPro" id="IPR025993">
    <property type="entry name" value="Ceramide_glucosylTrfase"/>
</dbReference>
<evidence type="ECO:0000256" key="4">
    <source>
        <dbReference type="ARBA" id="ARBA00022676"/>
    </source>
</evidence>
<dbReference type="RefSeq" id="WP_311789231.1">
    <property type="nucleotide sequence ID" value="NZ_JALDYY010000026.1"/>
</dbReference>
<dbReference type="GO" id="GO:0008120">
    <property type="term" value="F:ceramide glucosyltransferase activity"/>
    <property type="evidence" value="ECO:0007669"/>
    <property type="project" value="TreeGrafter"/>
</dbReference>
<evidence type="ECO:0000256" key="3">
    <source>
        <dbReference type="ARBA" id="ARBA00004991"/>
    </source>
</evidence>
<dbReference type="Gene3D" id="3.90.550.10">
    <property type="entry name" value="Spore Coat Polysaccharide Biosynthesis Protein SpsA, Chain A"/>
    <property type="match status" value="1"/>
</dbReference>
<comment type="subcellular location">
    <subcellularLocation>
        <location evidence="1">Membrane</location>
        <topology evidence="1">Multi-pass membrane protein</topology>
    </subcellularLocation>
</comment>
<evidence type="ECO:0000256" key="6">
    <source>
        <dbReference type="ARBA" id="ARBA00022692"/>
    </source>
</evidence>
<evidence type="ECO:0000256" key="7">
    <source>
        <dbReference type="ARBA" id="ARBA00022989"/>
    </source>
</evidence>
<keyword evidence="11" id="KW-1185">Reference proteome</keyword>
<comment type="pathway">
    <text evidence="2">Lipid metabolism; sphingolipid metabolism.</text>
</comment>
<keyword evidence="4" id="KW-0328">Glycosyltransferase</keyword>
<dbReference type="GO" id="GO:0016020">
    <property type="term" value="C:membrane"/>
    <property type="evidence" value="ECO:0007669"/>
    <property type="project" value="UniProtKB-SubCell"/>
</dbReference>
<proteinExistence type="predicted"/>
<sequence length="386" mass="42478">MLNLFAAAGALLAINLLSLMIAAWRLWPRLGPQPETLYRPPVSVVIPLCGIEEFSSETLESTFRLDWPDYEVIFCVANARDAVLPLVEEVRERHPAIPAKILVGDDLISANPKLNNCVKGWNVASREWVVLADSNVLMPADYLIRLMAAWRPDTGLVCSTPLGSRPHGFWAEVECAFLNGHQARWQYTGEALGFGFAQGKSMLWRKDILDAQGGIQALAAQIAEDAAATKLMGSLGLKIHLVSAPFEQPLGKRTFREVWARQCRWARLRRVTFPQFFSPEILLGAVPPLTLSAIAALLAGYSVPAIAGLVAAVVYLPELALARQKNWHVSRWSLLAMLTRDALLPMIWVRGWLAGSADWRGNRMTIGSQESRLEPCAAGPLAGTLQ</sequence>
<evidence type="ECO:0000256" key="9">
    <source>
        <dbReference type="SAM" id="Phobius"/>
    </source>
</evidence>
<comment type="caution">
    <text evidence="10">The sequence shown here is derived from an EMBL/GenBank/DDBJ whole genome shotgun (WGS) entry which is preliminary data.</text>
</comment>
<evidence type="ECO:0000256" key="8">
    <source>
        <dbReference type="ARBA" id="ARBA00023136"/>
    </source>
</evidence>
<gene>
    <name evidence="10" type="ORF">MRS75_23470</name>
</gene>
<keyword evidence="7 9" id="KW-1133">Transmembrane helix</keyword>
<evidence type="ECO:0000313" key="10">
    <source>
        <dbReference type="EMBL" id="MDI7925021.1"/>
    </source>
</evidence>
<dbReference type="PANTHER" id="PTHR12726:SF0">
    <property type="entry name" value="CERAMIDE GLUCOSYLTRANSFERASE"/>
    <property type="match status" value="1"/>
</dbReference>